<protein>
    <submittedName>
        <fullName evidence="1">Uncharacterized protein</fullName>
    </submittedName>
</protein>
<accession>A0A512MCA2</accession>
<gene>
    <name evidence="1" type="ORF">BGE01nite_32720</name>
</gene>
<proteinExistence type="predicted"/>
<reference evidence="1 2" key="1">
    <citation type="submission" date="2019-07" db="EMBL/GenBank/DDBJ databases">
        <title>Whole genome shotgun sequence of Brevifollis gellanilyticus NBRC 108608.</title>
        <authorList>
            <person name="Hosoyama A."/>
            <person name="Uohara A."/>
            <person name="Ohji S."/>
            <person name="Ichikawa N."/>
        </authorList>
    </citation>
    <scope>NUCLEOTIDE SEQUENCE [LARGE SCALE GENOMIC DNA]</scope>
    <source>
        <strain evidence="1 2">NBRC 108608</strain>
    </source>
</reference>
<name>A0A512MCA2_9BACT</name>
<dbReference type="Gene3D" id="3.40.390.70">
    <property type="match status" value="1"/>
</dbReference>
<keyword evidence="2" id="KW-1185">Reference proteome</keyword>
<comment type="caution">
    <text evidence="1">The sequence shown here is derived from an EMBL/GenBank/DDBJ whole genome shotgun (WGS) entry which is preliminary data.</text>
</comment>
<sequence>MKSVFVLGELRYCGVVTSGTNSRTSVYLRIGDEKAGYTDAHIEGVFHAEFSSILLRNHPEFLDKQTWQSLNPPGFKYLGNGVDAVKQGKAGQKMSNTLHAEGFLIEYSRSTQENDFNGFSARLFRGDASVWAIAENHSKIRRKLKLTIGFYQKLDATMDEAFFKGLVKQDP</sequence>
<evidence type="ECO:0000313" key="1">
    <source>
        <dbReference type="EMBL" id="GEP43981.1"/>
    </source>
</evidence>
<dbReference type="AlphaFoldDB" id="A0A512MCA2"/>
<organism evidence="1 2">
    <name type="scientific">Brevifollis gellanilyticus</name>
    <dbReference type="NCBI Taxonomy" id="748831"/>
    <lineage>
        <taxon>Bacteria</taxon>
        <taxon>Pseudomonadati</taxon>
        <taxon>Verrucomicrobiota</taxon>
        <taxon>Verrucomicrobiia</taxon>
        <taxon>Verrucomicrobiales</taxon>
        <taxon>Verrucomicrobiaceae</taxon>
    </lineage>
</organism>
<evidence type="ECO:0000313" key="2">
    <source>
        <dbReference type="Proteomes" id="UP000321577"/>
    </source>
</evidence>
<dbReference type="EMBL" id="BKAG01000023">
    <property type="protein sequence ID" value="GEP43981.1"/>
    <property type="molecule type" value="Genomic_DNA"/>
</dbReference>
<dbReference type="Proteomes" id="UP000321577">
    <property type="component" value="Unassembled WGS sequence"/>
</dbReference>